<organism evidence="8 9">
    <name type="scientific">Coemansia reversa (strain ATCC 12441 / NRRL 1564)</name>
    <dbReference type="NCBI Taxonomy" id="763665"/>
    <lineage>
        <taxon>Eukaryota</taxon>
        <taxon>Fungi</taxon>
        <taxon>Fungi incertae sedis</taxon>
        <taxon>Zoopagomycota</taxon>
        <taxon>Kickxellomycotina</taxon>
        <taxon>Kickxellomycetes</taxon>
        <taxon>Kickxellales</taxon>
        <taxon>Kickxellaceae</taxon>
        <taxon>Coemansia</taxon>
    </lineage>
</organism>
<evidence type="ECO:0000256" key="4">
    <source>
        <dbReference type="ARBA" id="ARBA00044746"/>
    </source>
</evidence>
<evidence type="ECO:0000256" key="3">
    <source>
        <dbReference type="ARBA" id="ARBA00023306"/>
    </source>
</evidence>
<evidence type="ECO:0000256" key="2">
    <source>
        <dbReference type="ARBA" id="ARBA00022618"/>
    </source>
</evidence>
<dbReference type="InterPro" id="IPR019156">
    <property type="entry name" value="Ataxin-10_domain"/>
</dbReference>
<evidence type="ECO:0000313" key="8">
    <source>
        <dbReference type="EMBL" id="PIA17000.1"/>
    </source>
</evidence>
<evidence type="ECO:0000256" key="5">
    <source>
        <dbReference type="ARBA" id="ARBA00044801"/>
    </source>
</evidence>
<dbReference type="InterPro" id="IPR016024">
    <property type="entry name" value="ARM-type_fold"/>
</dbReference>
<dbReference type="InterPro" id="IPR051374">
    <property type="entry name" value="Ataxin-10/CTR86_families"/>
</dbReference>
<evidence type="ECO:0000256" key="1">
    <source>
        <dbReference type="ARBA" id="ARBA00008384"/>
    </source>
</evidence>
<reference evidence="8 9" key="1">
    <citation type="journal article" date="2015" name="Genome Biol. Evol.">
        <title>Phylogenomic analyses indicate that early fungi evolved digesting cell walls of algal ancestors of land plants.</title>
        <authorList>
            <person name="Chang Y."/>
            <person name="Wang S."/>
            <person name="Sekimoto S."/>
            <person name="Aerts A.L."/>
            <person name="Choi C."/>
            <person name="Clum A."/>
            <person name="LaButti K.M."/>
            <person name="Lindquist E.A."/>
            <person name="Yee Ngan C."/>
            <person name="Ohm R.A."/>
            <person name="Salamov A.A."/>
            <person name="Grigoriev I.V."/>
            <person name="Spatafora J.W."/>
            <person name="Berbee M.L."/>
        </authorList>
    </citation>
    <scope>NUCLEOTIDE SEQUENCE [LARGE SCALE GENOMIC DNA]</scope>
    <source>
        <strain evidence="8 9">NRRL 1564</strain>
    </source>
</reference>
<dbReference type="Gene3D" id="1.25.10.10">
    <property type="entry name" value="Leucine-rich Repeat Variant"/>
    <property type="match status" value="1"/>
</dbReference>
<gene>
    <name evidence="8" type="ORF">COEREDRAFT_86408</name>
</gene>
<dbReference type="GO" id="GO:0051301">
    <property type="term" value="P:cell division"/>
    <property type="evidence" value="ECO:0007669"/>
    <property type="project" value="UniProtKB-KW"/>
</dbReference>
<evidence type="ECO:0000259" key="7">
    <source>
        <dbReference type="Pfam" id="PF09759"/>
    </source>
</evidence>
<accession>A0A2G5BDB1</accession>
<keyword evidence="2" id="KW-0132">Cell division</keyword>
<protein>
    <recommendedName>
        <fullName evidence="5">Ataxin-10 homolog</fullName>
    </recommendedName>
    <alternativeName>
        <fullName evidence="6">Copper transport protein 86</fullName>
    </alternativeName>
</protein>
<dbReference type="InterPro" id="IPR011989">
    <property type="entry name" value="ARM-like"/>
</dbReference>
<proteinExistence type="inferred from homology"/>
<dbReference type="GO" id="GO:0005829">
    <property type="term" value="C:cytosol"/>
    <property type="evidence" value="ECO:0007669"/>
    <property type="project" value="TreeGrafter"/>
</dbReference>
<dbReference type="Pfam" id="PF09759">
    <property type="entry name" value="Atx10homo_assoc"/>
    <property type="match status" value="1"/>
</dbReference>
<comment type="similarity">
    <text evidence="1">Belongs to the ataxin-10 family.</text>
</comment>
<dbReference type="Proteomes" id="UP000242474">
    <property type="component" value="Unassembled WGS sequence"/>
</dbReference>
<name>A0A2G5BDB1_COERN</name>
<feature type="domain" description="Ataxin-10" evidence="7">
    <location>
        <begin position="401"/>
        <end position="496"/>
    </location>
</feature>
<dbReference type="SUPFAM" id="SSF48371">
    <property type="entry name" value="ARM repeat"/>
    <property type="match status" value="1"/>
</dbReference>
<comment type="function">
    <text evidence="4">May play a role in the regulation of cytokinesis.</text>
</comment>
<dbReference type="OrthoDB" id="379794at2759"/>
<dbReference type="PANTHER" id="PTHR13255">
    <property type="entry name" value="ATAXIN-10"/>
    <property type="match status" value="1"/>
</dbReference>
<sequence length="508" mass="56402">MNHDNPFMKRLQIIQQQCAAYKEASPHPTRPHIKTVIDNDTWNRIHDYFQELLSFMADTNCDCSNRGSVAQMPLQMVALADLCMFVRNAAAMNRTNQDNSNSAGIIDDIVCTIKAATRHDVAYAEAANCAALAGQALSNIVTGNEVLRHMLLENELSRNSNLPSNTIYWHLLASTSNKVIITGLVLILNSLKGDPVITKIFCLSQAGRALAAVIGERFGESEDDEAEEKTLLYAILCVIIECECFELILTDELIPRTCGFLDALAVYCNNNSEPVVYNRVATNGLLQIIYSILKSCFIALSHIFQNSSEVESIISCDSVDMQTVMVVHHALGSAISIIGSITTDMTPTLVSRISKGNLVQQTTSLLGLLSKHLPRIEKASVRISDPSINSSMNSVTRLFMFKRDLIRIIGNLAYKNSVAQDQMREHDGLALVLDHMRIDENHPFIKEYAVVALRNLLEGNDASQEYVRRMGAIEAVQDSRMSSAGLHTRIDADGRPLIEQDQRKYEQQ</sequence>
<keyword evidence="3" id="KW-0131">Cell cycle</keyword>
<dbReference type="EMBL" id="KZ303496">
    <property type="protein sequence ID" value="PIA17000.1"/>
    <property type="molecule type" value="Genomic_DNA"/>
</dbReference>
<evidence type="ECO:0000313" key="9">
    <source>
        <dbReference type="Proteomes" id="UP000242474"/>
    </source>
</evidence>
<evidence type="ECO:0000256" key="6">
    <source>
        <dbReference type="ARBA" id="ARBA00044805"/>
    </source>
</evidence>
<dbReference type="PANTHER" id="PTHR13255:SF0">
    <property type="entry name" value="ATAXIN-10"/>
    <property type="match status" value="1"/>
</dbReference>
<dbReference type="AlphaFoldDB" id="A0A2G5BDB1"/>
<keyword evidence="9" id="KW-1185">Reference proteome</keyword>